<sequence>MNTAIASITTREIASAIWLAVFLVVVLIQKSTRESLGSVFQAILKPMLLIPLATGAAYAAAEIYLLERLGWWSVANLKTTIVWLFTFAFVTMFEAAMAKGRKAGLGKFTAEILSVAGLLTFITELYSFPLWVEVVALPFVTVIALLGMMANQKAEHAPVARLMASISALVGFSYISFSLWKTYQLWSETATLANALELAIPILLSLGFIPFLYTWRAYIAYSDAFATISVFGIDKSLVPYARWLAISRIRGDLELLERWRKAMQASRPRDRAELKHSLDALLTLKEREAAPPVVQPNFGWSPYLAMQFLADYGVATGHYQHSFDDEWFAASSMREIGSGLNLPNNLAYYVEGTEHAATTLKVKLNVNNPGEAGEAEDMFIVYAMHLLEQAISLNAVVRLKASIAKLETFEAEIPYGRVSLSREDFVGGIKGGVFEAFRD</sequence>
<feature type="transmembrane region" description="Helical" evidence="1">
    <location>
        <begin position="12"/>
        <end position="28"/>
    </location>
</feature>
<gene>
    <name evidence="2" type="ORF">RNA01_18340</name>
</gene>
<keyword evidence="3" id="KW-1185">Reference proteome</keyword>
<organism evidence="2 3">
    <name type="scientific">Ciceribacter naphthalenivorans</name>
    <dbReference type="NCBI Taxonomy" id="1118451"/>
    <lineage>
        <taxon>Bacteria</taxon>
        <taxon>Pseudomonadati</taxon>
        <taxon>Pseudomonadota</taxon>
        <taxon>Alphaproteobacteria</taxon>
        <taxon>Hyphomicrobiales</taxon>
        <taxon>Rhizobiaceae</taxon>
        <taxon>Ciceribacter</taxon>
    </lineage>
</organism>
<dbReference type="Proteomes" id="UP000321717">
    <property type="component" value="Unassembled WGS sequence"/>
</dbReference>
<evidence type="ECO:0000313" key="3">
    <source>
        <dbReference type="Proteomes" id="UP000321717"/>
    </source>
</evidence>
<proteinExistence type="predicted"/>
<feature type="transmembrane region" description="Helical" evidence="1">
    <location>
        <begin position="192"/>
        <end position="213"/>
    </location>
</feature>
<evidence type="ECO:0000313" key="2">
    <source>
        <dbReference type="EMBL" id="GEO84902.1"/>
    </source>
</evidence>
<feature type="transmembrane region" description="Helical" evidence="1">
    <location>
        <begin position="162"/>
        <end position="180"/>
    </location>
</feature>
<dbReference type="OrthoDB" id="1366695at2"/>
<keyword evidence="1" id="KW-0472">Membrane</keyword>
<keyword evidence="1" id="KW-0812">Transmembrane</keyword>
<dbReference type="AlphaFoldDB" id="A0A512HHI2"/>
<name>A0A512HHI2_9HYPH</name>
<evidence type="ECO:0000256" key="1">
    <source>
        <dbReference type="SAM" id="Phobius"/>
    </source>
</evidence>
<reference evidence="2 3" key="1">
    <citation type="submission" date="2019-07" db="EMBL/GenBank/DDBJ databases">
        <title>Whole genome shotgun sequence of Rhizobium naphthalenivorans NBRC 107585.</title>
        <authorList>
            <person name="Hosoyama A."/>
            <person name="Uohara A."/>
            <person name="Ohji S."/>
            <person name="Ichikawa N."/>
        </authorList>
    </citation>
    <scope>NUCLEOTIDE SEQUENCE [LARGE SCALE GENOMIC DNA]</scope>
    <source>
        <strain evidence="2 3">NBRC 107585</strain>
    </source>
</reference>
<dbReference type="RefSeq" id="WP_147179666.1">
    <property type="nucleotide sequence ID" value="NZ_BJZP01000007.1"/>
</dbReference>
<comment type="caution">
    <text evidence="2">The sequence shown here is derived from an EMBL/GenBank/DDBJ whole genome shotgun (WGS) entry which is preliminary data.</text>
</comment>
<feature type="transmembrane region" description="Helical" evidence="1">
    <location>
        <begin position="48"/>
        <end position="66"/>
    </location>
</feature>
<feature type="transmembrane region" description="Helical" evidence="1">
    <location>
        <begin position="128"/>
        <end position="150"/>
    </location>
</feature>
<feature type="transmembrane region" description="Helical" evidence="1">
    <location>
        <begin position="72"/>
        <end position="93"/>
    </location>
</feature>
<accession>A0A512HHI2</accession>
<dbReference type="EMBL" id="BJZP01000007">
    <property type="protein sequence ID" value="GEO84902.1"/>
    <property type="molecule type" value="Genomic_DNA"/>
</dbReference>
<keyword evidence="1" id="KW-1133">Transmembrane helix</keyword>
<protein>
    <submittedName>
        <fullName evidence="2">Uncharacterized protein</fullName>
    </submittedName>
</protein>